<dbReference type="SFLD" id="SFLDS00005">
    <property type="entry name" value="Isoprenoid_Synthase_Type_I"/>
    <property type="match status" value="1"/>
</dbReference>
<dbReference type="AlphaFoldDB" id="A0A165F737"/>
<keyword evidence="4" id="KW-1185">Reference proteome</keyword>
<accession>A0A165F737</accession>
<dbReference type="Pfam" id="PF06330">
    <property type="entry name" value="TRI5"/>
    <property type="match status" value="1"/>
</dbReference>
<dbReference type="SUPFAM" id="SSF48576">
    <property type="entry name" value="Terpenoid synthases"/>
    <property type="match status" value="1"/>
</dbReference>
<dbReference type="GO" id="GO:0016838">
    <property type="term" value="F:carbon-oxygen lyase activity, acting on phosphates"/>
    <property type="evidence" value="ECO:0007669"/>
    <property type="project" value="InterPro"/>
</dbReference>
<keyword evidence="2" id="KW-0456">Lyase</keyword>
<dbReference type="GeneID" id="63825555"/>
<dbReference type="InterPro" id="IPR008949">
    <property type="entry name" value="Isoprenoid_synthase_dom_sf"/>
</dbReference>
<evidence type="ECO:0000256" key="1">
    <source>
        <dbReference type="ARBA" id="ARBA00007946"/>
    </source>
</evidence>
<proteinExistence type="inferred from homology"/>
<evidence type="ECO:0000313" key="3">
    <source>
        <dbReference type="EMBL" id="KZT08515.1"/>
    </source>
</evidence>
<organism evidence="3 4">
    <name type="scientific">Laetiporus sulphureus 93-53</name>
    <dbReference type="NCBI Taxonomy" id="1314785"/>
    <lineage>
        <taxon>Eukaryota</taxon>
        <taxon>Fungi</taxon>
        <taxon>Dikarya</taxon>
        <taxon>Basidiomycota</taxon>
        <taxon>Agaricomycotina</taxon>
        <taxon>Agaricomycetes</taxon>
        <taxon>Polyporales</taxon>
        <taxon>Laetiporus</taxon>
    </lineage>
</organism>
<evidence type="ECO:0000256" key="2">
    <source>
        <dbReference type="ARBA" id="ARBA00023239"/>
    </source>
</evidence>
<name>A0A165F737_9APHY</name>
<dbReference type="EMBL" id="KV427615">
    <property type="protein sequence ID" value="KZT08515.1"/>
    <property type="molecule type" value="Genomic_DNA"/>
</dbReference>
<reference evidence="3 4" key="1">
    <citation type="journal article" date="2016" name="Mol. Biol. Evol.">
        <title>Comparative Genomics of Early-Diverging Mushroom-Forming Fungi Provides Insights into the Origins of Lignocellulose Decay Capabilities.</title>
        <authorList>
            <person name="Nagy L.G."/>
            <person name="Riley R."/>
            <person name="Tritt A."/>
            <person name="Adam C."/>
            <person name="Daum C."/>
            <person name="Floudas D."/>
            <person name="Sun H."/>
            <person name="Yadav J.S."/>
            <person name="Pangilinan J."/>
            <person name="Larsson K.H."/>
            <person name="Matsuura K."/>
            <person name="Barry K."/>
            <person name="Labutti K."/>
            <person name="Kuo R."/>
            <person name="Ohm R.A."/>
            <person name="Bhattacharya S.S."/>
            <person name="Shirouzu T."/>
            <person name="Yoshinaga Y."/>
            <person name="Martin F.M."/>
            <person name="Grigoriev I.V."/>
            <person name="Hibbett D.S."/>
        </authorList>
    </citation>
    <scope>NUCLEOTIDE SEQUENCE [LARGE SCALE GENOMIC DNA]</scope>
    <source>
        <strain evidence="3 4">93-53</strain>
    </source>
</reference>
<dbReference type="SFLD" id="SFLDG01021">
    <property type="entry name" value="Trichodiene_Synthase_Like"/>
    <property type="match status" value="1"/>
</dbReference>
<comment type="similarity">
    <text evidence="1">Belongs to the trichodiene synthase family.</text>
</comment>
<gene>
    <name evidence="3" type="ORF">LAESUDRAFT_724026</name>
</gene>
<dbReference type="STRING" id="1314785.A0A165F737"/>
<dbReference type="InParanoid" id="A0A165F737"/>
<evidence type="ECO:0000313" key="4">
    <source>
        <dbReference type="Proteomes" id="UP000076871"/>
    </source>
</evidence>
<dbReference type="OrthoDB" id="2998174at2759"/>
<dbReference type="RefSeq" id="XP_040766255.1">
    <property type="nucleotide sequence ID" value="XM_040908526.1"/>
</dbReference>
<dbReference type="Gene3D" id="1.10.600.10">
    <property type="entry name" value="Farnesyl Diphosphate Synthase"/>
    <property type="match status" value="1"/>
</dbReference>
<dbReference type="InterPro" id="IPR024652">
    <property type="entry name" value="Trichodiene_synth"/>
</dbReference>
<dbReference type="Proteomes" id="UP000076871">
    <property type="component" value="Unassembled WGS sequence"/>
</dbReference>
<protein>
    <submittedName>
        <fullName evidence="3">Terpenoid synthase</fullName>
    </submittedName>
</protein>
<sequence>MSITCEIQHSDMNSHSCSSEALYKIIVATSQKAIVDLLNKLGVHFPEYSRDLELEAHVKAVVRQWEQGNIMEPLAASALVLTTTAYSHIASLETKLQITLFTILIGALDDPSVFESLPSRDFHRLMCGGTVRKEESVLGAFAELLSDMWAHYPLFTANTIFTSALRFINASIAENDFAQASLGSCTLPFVEYKRSMSATTEAYACFIWDKTSFPDVNAYIEAIPDIMLYVSYVNDILSFYKEELAGETRNYIHERASATGKTTEETLADVVCDVADAVKRIHDILGKGPARDAWENFAAGYITVHTRSPRYRLQEVIGEKYLLDINTCC</sequence>